<organism evidence="2">
    <name type="scientific">Culex pipiens</name>
    <name type="common">House mosquito</name>
    <dbReference type="NCBI Taxonomy" id="7175"/>
    <lineage>
        <taxon>Eukaryota</taxon>
        <taxon>Metazoa</taxon>
        <taxon>Ecdysozoa</taxon>
        <taxon>Arthropoda</taxon>
        <taxon>Hexapoda</taxon>
        <taxon>Insecta</taxon>
        <taxon>Pterygota</taxon>
        <taxon>Neoptera</taxon>
        <taxon>Endopterygota</taxon>
        <taxon>Diptera</taxon>
        <taxon>Nematocera</taxon>
        <taxon>Culicoidea</taxon>
        <taxon>Culicidae</taxon>
        <taxon>Culicinae</taxon>
        <taxon>Culicini</taxon>
        <taxon>Culex</taxon>
        <taxon>Culex</taxon>
    </lineage>
</organism>
<evidence type="ECO:0000256" key="1">
    <source>
        <dbReference type="SAM" id="MobiDB-lite"/>
    </source>
</evidence>
<evidence type="ECO:0000313" key="2">
    <source>
        <dbReference type="EMBL" id="CAG6478927.1"/>
    </source>
</evidence>
<sequence length="186" mass="19888">MECFNGSPTSSPQPGKPSSSCSVAMVNSDAPLSGLAPGGIIKSSATCSPPASILSHRSFAPHSCLNRNSSSVRPTHLAQIEALLSAAKLTPMPVQYSILRTSNRFGAPVGGKIRCSSWTCEKHSRQKAPLEQSRASSLWDESSITIGAARLAHKTRFRELIVSSLSGAQFRFQQIFACIAHFSICR</sequence>
<reference evidence="2" key="1">
    <citation type="submission" date="2021-05" db="EMBL/GenBank/DDBJ databases">
        <authorList>
            <person name="Alioto T."/>
            <person name="Alioto T."/>
            <person name="Gomez Garrido J."/>
        </authorList>
    </citation>
    <scope>NUCLEOTIDE SEQUENCE</scope>
</reference>
<protein>
    <submittedName>
        <fullName evidence="2">(northern house mosquito) hypothetical protein</fullName>
    </submittedName>
</protein>
<dbReference type="EMBL" id="HBUE01084143">
    <property type="protein sequence ID" value="CAG6478927.1"/>
    <property type="molecule type" value="Transcribed_RNA"/>
</dbReference>
<dbReference type="AlphaFoldDB" id="A0A8D8BT11"/>
<proteinExistence type="predicted"/>
<feature type="region of interest" description="Disordered" evidence="1">
    <location>
        <begin position="1"/>
        <end position="22"/>
    </location>
</feature>
<accession>A0A8D8BT11</accession>
<name>A0A8D8BT11_CULPI</name>